<feature type="chain" id="PRO_5043129987" evidence="1">
    <location>
        <begin position="23"/>
        <end position="94"/>
    </location>
</feature>
<dbReference type="AlphaFoldDB" id="A0A0R3PAU1"/>
<dbReference type="Proteomes" id="UP000267027">
    <property type="component" value="Unassembled WGS sequence"/>
</dbReference>
<protein>
    <submittedName>
        <fullName evidence="4">DUF1330 domain-containing protein</fullName>
    </submittedName>
</protein>
<organism evidence="4">
    <name type="scientific">Angiostrongylus costaricensis</name>
    <name type="common">Nematode worm</name>
    <dbReference type="NCBI Taxonomy" id="334426"/>
    <lineage>
        <taxon>Eukaryota</taxon>
        <taxon>Metazoa</taxon>
        <taxon>Ecdysozoa</taxon>
        <taxon>Nematoda</taxon>
        <taxon>Chromadorea</taxon>
        <taxon>Rhabditida</taxon>
        <taxon>Rhabditina</taxon>
        <taxon>Rhabditomorpha</taxon>
        <taxon>Strongyloidea</taxon>
        <taxon>Metastrongylidae</taxon>
        <taxon>Angiostrongylus</taxon>
    </lineage>
</organism>
<reference evidence="2 3" key="2">
    <citation type="submission" date="2018-11" db="EMBL/GenBank/DDBJ databases">
        <authorList>
            <consortium name="Pathogen Informatics"/>
        </authorList>
    </citation>
    <scope>NUCLEOTIDE SEQUENCE [LARGE SCALE GENOMIC DNA]</scope>
    <source>
        <strain evidence="2 3">Costa Rica</strain>
    </source>
</reference>
<evidence type="ECO:0000313" key="3">
    <source>
        <dbReference type="Proteomes" id="UP000267027"/>
    </source>
</evidence>
<reference evidence="4" key="1">
    <citation type="submission" date="2017-02" db="UniProtKB">
        <authorList>
            <consortium name="WormBaseParasite"/>
        </authorList>
    </citation>
    <scope>IDENTIFICATION</scope>
</reference>
<keyword evidence="1" id="KW-0732">Signal</keyword>
<gene>
    <name evidence="2" type="ORF">ACOC_LOCUS724</name>
</gene>
<keyword evidence="3" id="KW-1185">Reference proteome</keyword>
<dbReference type="EMBL" id="UYYA01000083">
    <property type="protein sequence ID" value="VDM52309.1"/>
    <property type="molecule type" value="Genomic_DNA"/>
</dbReference>
<evidence type="ECO:0000313" key="2">
    <source>
        <dbReference type="EMBL" id="VDM52309.1"/>
    </source>
</evidence>
<sequence>MLVPPVSTWVTLWGLLVHHARAWNSTLIASDLPGDYTIEKSVQLSHLEGSGFDVITDNYSTVLMSPSYAESVRSNIKKRAADFVRSSILVKVVD</sequence>
<name>A0A0R3PAU1_ANGCS</name>
<accession>A0A0R3PAU1</accession>
<dbReference type="WBParaSite" id="ACOC_0000072301-mRNA-1">
    <property type="protein sequence ID" value="ACOC_0000072301-mRNA-1"/>
    <property type="gene ID" value="ACOC_0000072301"/>
</dbReference>
<evidence type="ECO:0000256" key="1">
    <source>
        <dbReference type="SAM" id="SignalP"/>
    </source>
</evidence>
<evidence type="ECO:0000313" key="4">
    <source>
        <dbReference type="WBParaSite" id="ACOC_0000072301-mRNA-1"/>
    </source>
</evidence>
<feature type="signal peptide" evidence="1">
    <location>
        <begin position="1"/>
        <end position="22"/>
    </location>
</feature>
<proteinExistence type="predicted"/>